<dbReference type="SMART" id="SM00034">
    <property type="entry name" value="CLECT"/>
    <property type="match status" value="1"/>
</dbReference>
<evidence type="ECO:0000256" key="1">
    <source>
        <dbReference type="ARBA" id="ARBA00023157"/>
    </source>
</evidence>
<dbReference type="CDD" id="cd00037">
    <property type="entry name" value="CLECT"/>
    <property type="match status" value="1"/>
</dbReference>
<dbReference type="InterPro" id="IPR050976">
    <property type="entry name" value="Snaclec"/>
</dbReference>
<dbReference type="Pfam" id="PF00059">
    <property type="entry name" value="Lectin_C"/>
    <property type="match status" value="1"/>
</dbReference>
<feature type="chain" id="PRO_5042977792" evidence="2">
    <location>
        <begin position="23"/>
        <end position="191"/>
    </location>
</feature>
<gene>
    <name evidence="4" type="ORF">GCK32_003170</name>
</gene>
<dbReference type="PANTHER" id="PTHR22991:SF40">
    <property type="entry name" value="PROTEIN CBG13490"/>
    <property type="match status" value="1"/>
</dbReference>
<dbReference type="PANTHER" id="PTHR22991">
    <property type="entry name" value="PROTEIN CBG13490"/>
    <property type="match status" value="1"/>
</dbReference>
<keyword evidence="2" id="KW-0732">Signal</keyword>
<organism evidence="4 5">
    <name type="scientific">Trichostrongylus colubriformis</name>
    <name type="common">Black scour worm</name>
    <dbReference type="NCBI Taxonomy" id="6319"/>
    <lineage>
        <taxon>Eukaryota</taxon>
        <taxon>Metazoa</taxon>
        <taxon>Ecdysozoa</taxon>
        <taxon>Nematoda</taxon>
        <taxon>Chromadorea</taxon>
        <taxon>Rhabditida</taxon>
        <taxon>Rhabditina</taxon>
        <taxon>Rhabditomorpha</taxon>
        <taxon>Strongyloidea</taxon>
        <taxon>Trichostrongylidae</taxon>
        <taxon>Trichostrongylus</taxon>
    </lineage>
</organism>
<feature type="domain" description="C-type lectin" evidence="3">
    <location>
        <begin position="51"/>
        <end position="176"/>
    </location>
</feature>
<sequence>MKFLQLALLGITILCPFKTADGVSVDNDMKDKVKSESWIGPVTTQSGTFKYKIIGNKLATIYEMEDQCKKDGGHIASIHSKEENDFIHDLVWKTYFEDRGIQDKAGVYIHLGYHMNMREIKWLDGTPIDYTNFRRNSSRPMDDLDFLFGTLLCGTIRLGSKEEGHVNYWVMANCEQIEQRPTRNFFVCKAS</sequence>
<name>A0AAN8F752_TRICO</name>
<comment type="caution">
    <text evidence="4">The sequence shown here is derived from an EMBL/GenBank/DDBJ whole genome shotgun (WGS) entry which is preliminary data.</text>
</comment>
<accession>A0AAN8F752</accession>
<dbReference type="InterPro" id="IPR001304">
    <property type="entry name" value="C-type_lectin-like"/>
</dbReference>
<proteinExistence type="predicted"/>
<keyword evidence="1" id="KW-1015">Disulfide bond</keyword>
<dbReference type="InterPro" id="IPR016186">
    <property type="entry name" value="C-type_lectin-like/link_sf"/>
</dbReference>
<dbReference type="SUPFAM" id="SSF56436">
    <property type="entry name" value="C-type lectin-like"/>
    <property type="match status" value="1"/>
</dbReference>
<protein>
    <submittedName>
        <fullName evidence="4">Lectin C-type domain protein</fullName>
    </submittedName>
</protein>
<dbReference type="Gene3D" id="3.10.100.10">
    <property type="entry name" value="Mannose-Binding Protein A, subunit A"/>
    <property type="match status" value="1"/>
</dbReference>
<keyword evidence="5" id="KW-1185">Reference proteome</keyword>
<reference evidence="4 5" key="1">
    <citation type="submission" date="2019-10" db="EMBL/GenBank/DDBJ databases">
        <title>Assembly and Annotation for the nematode Trichostrongylus colubriformis.</title>
        <authorList>
            <person name="Martin J."/>
        </authorList>
    </citation>
    <scope>NUCLEOTIDE SEQUENCE [LARGE SCALE GENOMIC DNA]</scope>
    <source>
        <strain evidence="4">G859</strain>
        <tissue evidence="4">Whole worm</tissue>
    </source>
</reference>
<dbReference type="AlphaFoldDB" id="A0AAN8F752"/>
<dbReference type="EMBL" id="WIXE01014466">
    <property type="protein sequence ID" value="KAK5974276.1"/>
    <property type="molecule type" value="Genomic_DNA"/>
</dbReference>
<evidence type="ECO:0000256" key="2">
    <source>
        <dbReference type="SAM" id="SignalP"/>
    </source>
</evidence>
<evidence type="ECO:0000259" key="3">
    <source>
        <dbReference type="PROSITE" id="PS50041"/>
    </source>
</evidence>
<dbReference type="Proteomes" id="UP001331761">
    <property type="component" value="Unassembled WGS sequence"/>
</dbReference>
<dbReference type="InterPro" id="IPR016187">
    <property type="entry name" value="CTDL_fold"/>
</dbReference>
<evidence type="ECO:0000313" key="5">
    <source>
        <dbReference type="Proteomes" id="UP001331761"/>
    </source>
</evidence>
<dbReference type="PROSITE" id="PS50041">
    <property type="entry name" value="C_TYPE_LECTIN_2"/>
    <property type="match status" value="1"/>
</dbReference>
<evidence type="ECO:0000313" key="4">
    <source>
        <dbReference type="EMBL" id="KAK5974276.1"/>
    </source>
</evidence>
<feature type="signal peptide" evidence="2">
    <location>
        <begin position="1"/>
        <end position="22"/>
    </location>
</feature>